<reference evidence="1 2" key="1">
    <citation type="journal article" date="2022" name="Allergy">
        <title>Genome assembly and annotation of Periplaneta americana reveal a comprehensive cockroach allergen profile.</title>
        <authorList>
            <person name="Wang L."/>
            <person name="Xiong Q."/>
            <person name="Saelim N."/>
            <person name="Wang L."/>
            <person name="Nong W."/>
            <person name="Wan A.T."/>
            <person name="Shi M."/>
            <person name="Liu X."/>
            <person name="Cao Q."/>
            <person name="Hui J.H.L."/>
            <person name="Sookrung N."/>
            <person name="Leung T.F."/>
            <person name="Tungtrongchitr A."/>
            <person name="Tsui S.K.W."/>
        </authorList>
    </citation>
    <scope>NUCLEOTIDE SEQUENCE [LARGE SCALE GENOMIC DNA]</scope>
    <source>
        <strain evidence="1">PWHHKU_190912</strain>
    </source>
</reference>
<gene>
    <name evidence="1" type="ORF">ANN_23368</name>
</gene>
<dbReference type="Proteomes" id="UP001148838">
    <property type="component" value="Unassembled WGS sequence"/>
</dbReference>
<sequence length="374" mass="43632">MTWPARSPDMNHIEHEWVLLGKRVRSRLTPHSNLQQLRNALSKEWNRIDQTDIQNVIEGLNRRMHFLYKGFNLSSYMIRRKAQLYMPTMDMELEDEDVFYRLCRLDYVIMCPSPVSFSRTSEWGDSHVSLFTVCVKNKSREFRYEPAYDIIRMRHVNQTTSELTVFLQPTEAELLNNFRRWTSDSIRHHKYAYLLSSSSPFLSHISGLLRFRVYCGPPLNLDPRVPYRSAVDSRYELSGGSIPLGRRSFCREISASGRGRHRDEFGGQITLILQCLRKVTCQFPQNFFDNLLTTYGTSTRLEKETLSTKMAAPFKRFGEANISEIEFYFFIEIGYGPIMKRGVKPHQTVTLISCKEFICNIDTYSVRCCGLNSA</sequence>
<evidence type="ECO:0000313" key="1">
    <source>
        <dbReference type="EMBL" id="KAJ4434797.1"/>
    </source>
</evidence>
<keyword evidence="2" id="KW-1185">Reference proteome</keyword>
<organism evidence="1 2">
    <name type="scientific">Periplaneta americana</name>
    <name type="common">American cockroach</name>
    <name type="synonym">Blatta americana</name>
    <dbReference type="NCBI Taxonomy" id="6978"/>
    <lineage>
        <taxon>Eukaryota</taxon>
        <taxon>Metazoa</taxon>
        <taxon>Ecdysozoa</taxon>
        <taxon>Arthropoda</taxon>
        <taxon>Hexapoda</taxon>
        <taxon>Insecta</taxon>
        <taxon>Pterygota</taxon>
        <taxon>Neoptera</taxon>
        <taxon>Polyneoptera</taxon>
        <taxon>Dictyoptera</taxon>
        <taxon>Blattodea</taxon>
        <taxon>Blattoidea</taxon>
        <taxon>Blattidae</taxon>
        <taxon>Blattinae</taxon>
        <taxon>Periplaneta</taxon>
    </lineage>
</organism>
<proteinExistence type="predicted"/>
<evidence type="ECO:0008006" key="3">
    <source>
        <dbReference type="Google" id="ProtNLM"/>
    </source>
</evidence>
<dbReference type="Gene3D" id="3.30.420.10">
    <property type="entry name" value="Ribonuclease H-like superfamily/Ribonuclease H"/>
    <property type="match status" value="1"/>
</dbReference>
<comment type="caution">
    <text evidence="1">The sequence shown here is derived from an EMBL/GenBank/DDBJ whole genome shotgun (WGS) entry which is preliminary data.</text>
</comment>
<dbReference type="InterPro" id="IPR036397">
    <property type="entry name" value="RNaseH_sf"/>
</dbReference>
<evidence type="ECO:0000313" key="2">
    <source>
        <dbReference type="Proteomes" id="UP001148838"/>
    </source>
</evidence>
<name>A0ABQ8SMC7_PERAM</name>
<dbReference type="EMBL" id="JAJSOF020000025">
    <property type="protein sequence ID" value="KAJ4434797.1"/>
    <property type="molecule type" value="Genomic_DNA"/>
</dbReference>
<protein>
    <recommendedName>
        <fullName evidence="3">Tc1-like transposase DDE domain-containing protein</fullName>
    </recommendedName>
</protein>
<accession>A0ABQ8SMC7</accession>